<dbReference type="InterPro" id="IPR029063">
    <property type="entry name" value="SAM-dependent_MTases_sf"/>
</dbReference>
<dbReference type="Gene3D" id="3.40.50.150">
    <property type="entry name" value="Vaccinia Virus protein VP39"/>
    <property type="match status" value="1"/>
</dbReference>
<evidence type="ECO:0000256" key="4">
    <source>
        <dbReference type="ARBA" id="ARBA00020594"/>
    </source>
</evidence>
<evidence type="ECO:0000256" key="8">
    <source>
        <dbReference type="ARBA" id="ARBA00023242"/>
    </source>
</evidence>
<dbReference type="AlphaFoldDB" id="A0A5B8MR78"/>
<dbReference type="InterPro" id="IPR025800">
    <property type="entry name" value="CaM-Lys-N-MeTrfase"/>
</dbReference>
<evidence type="ECO:0000256" key="1">
    <source>
        <dbReference type="ARBA" id="ARBA00004123"/>
    </source>
</evidence>
<evidence type="ECO:0000313" key="11">
    <source>
        <dbReference type="Proteomes" id="UP000316726"/>
    </source>
</evidence>
<gene>
    <name evidence="10" type="ORF">A3770_09p54610</name>
</gene>
<dbReference type="SUPFAM" id="SSF53335">
    <property type="entry name" value="S-adenosyl-L-methionine-dependent methyltransferases"/>
    <property type="match status" value="1"/>
</dbReference>
<dbReference type="EMBL" id="CP031042">
    <property type="protein sequence ID" value="QDZ22943.1"/>
    <property type="molecule type" value="Genomic_DNA"/>
</dbReference>
<proteinExistence type="predicted"/>
<dbReference type="PANTHER" id="PTHR13539:SF3">
    <property type="entry name" value="CALMODULIN-LYSINE N-METHYLTRANSFERASE"/>
    <property type="match status" value="1"/>
</dbReference>
<feature type="region of interest" description="Disordered" evidence="9">
    <location>
        <begin position="291"/>
        <end position="312"/>
    </location>
</feature>
<keyword evidence="11" id="KW-1185">Reference proteome</keyword>
<feature type="region of interest" description="Disordered" evidence="9">
    <location>
        <begin position="1"/>
        <end position="26"/>
    </location>
</feature>
<name>A0A5B8MR78_9CHLO</name>
<feature type="compositionally biased region" description="Basic and acidic residues" evidence="9">
    <location>
        <begin position="296"/>
        <end position="312"/>
    </location>
</feature>
<keyword evidence="7 10" id="KW-0808">Transferase</keyword>
<reference evidence="10 11" key="1">
    <citation type="submission" date="2018-07" db="EMBL/GenBank/DDBJ databases">
        <title>The complete nuclear genome of the prasinophyte Chloropicon primus (CCMP1205).</title>
        <authorList>
            <person name="Pombert J.-F."/>
            <person name="Otis C."/>
            <person name="Turmel M."/>
            <person name="Lemieux C."/>
        </authorList>
    </citation>
    <scope>NUCLEOTIDE SEQUENCE [LARGE SCALE GENOMIC DNA]</scope>
    <source>
        <strain evidence="10 11">CCMP1205</strain>
    </source>
</reference>
<sequence length="334" mass="36823">MASGEVVHQRGAEGVECGGKEGSTSSATSRRRWDLLRSVLLKKEVDLREYADITTRTLADLQLFSKEKIESGDGYVKVRYGVSNACSLTLKQSEEQKLKVKSLSELRTRESDADRTGIVTVWPSEEALGYVCSKRAGAFEGKVVVEVGSGLGLAGLAIAATTKAKLVVLTDGNSDAVSRLRENIALNAAKFGDTVVRAEKLDWSDAGLRTWWDETSVAELGGGVDHVLCADCIYHKELFRPLSGCLDFLLTRDQQRGTECWLMCPNRHGGHSLFLQVLGETAEDVEDSGWTIPPELGDHHHQKTTRESRGLEEASYPRLCVLAKKKEKKKKKHY</sequence>
<evidence type="ECO:0000256" key="5">
    <source>
        <dbReference type="ARBA" id="ARBA00022490"/>
    </source>
</evidence>
<protein>
    <recommendedName>
        <fullName evidence="4">Calmodulin-lysine N-methyltransferase</fullName>
        <ecNumber evidence="3">2.1.1.60</ecNumber>
    </recommendedName>
</protein>
<dbReference type="Pfam" id="PF10294">
    <property type="entry name" value="Methyltransf_16"/>
    <property type="match status" value="1"/>
</dbReference>
<evidence type="ECO:0000256" key="6">
    <source>
        <dbReference type="ARBA" id="ARBA00022603"/>
    </source>
</evidence>
<accession>A0A5B8MR78</accession>
<comment type="subcellular location">
    <subcellularLocation>
        <location evidence="2">Cytoplasm</location>
    </subcellularLocation>
    <subcellularLocation>
        <location evidence="1">Nucleus</location>
    </subcellularLocation>
</comment>
<dbReference type="GO" id="GO:0005737">
    <property type="term" value="C:cytoplasm"/>
    <property type="evidence" value="ECO:0007669"/>
    <property type="project" value="UniProtKB-SubCell"/>
</dbReference>
<evidence type="ECO:0000313" key="10">
    <source>
        <dbReference type="EMBL" id="QDZ22943.1"/>
    </source>
</evidence>
<dbReference type="GO" id="GO:0018025">
    <property type="term" value="F:calmodulin-lysine N-methyltransferase activity"/>
    <property type="evidence" value="ECO:0007669"/>
    <property type="project" value="UniProtKB-EC"/>
</dbReference>
<dbReference type="Proteomes" id="UP000316726">
    <property type="component" value="Chromosome 9"/>
</dbReference>
<dbReference type="InterPro" id="IPR019410">
    <property type="entry name" value="Methyltransf_16"/>
</dbReference>
<organism evidence="10 11">
    <name type="scientific">Chloropicon primus</name>
    <dbReference type="NCBI Taxonomy" id="1764295"/>
    <lineage>
        <taxon>Eukaryota</taxon>
        <taxon>Viridiplantae</taxon>
        <taxon>Chlorophyta</taxon>
        <taxon>Chloropicophyceae</taxon>
        <taxon>Chloropicales</taxon>
        <taxon>Chloropicaceae</taxon>
        <taxon>Chloropicon</taxon>
    </lineage>
</organism>
<keyword evidence="8" id="KW-0539">Nucleus</keyword>
<evidence type="ECO:0000256" key="7">
    <source>
        <dbReference type="ARBA" id="ARBA00022679"/>
    </source>
</evidence>
<dbReference type="OrthoDB" id="413520at2759"/>
<dbReference type="STRING" id="1764295.A0A5B8MR78"/>
<dbReference type="GO" id="GO:0032259">
    <property type="term" value="P:methylation"/>
    <property type="evidence" value="ECO:0007669"/>
    <property type="project" value="UniProtKB-KW"/>
</dbReference>
<evidence type="ECO:0000256" key="9">
    <source>
        <dbReference type="SAM" id="MobiDB-lite"/>
    </source>
</evidence>
<evidence type="ECO:0000256" key="3">
    <source>
        <dbReference type="ARBA" id="ARBA00011914"/>
    </source>
</evidence>
<keyword evidence="5" id="KW-0963">Cytoplasm</keyword>
<dbReference type="EC" id="2.1.1.60" evidence="3"/>
<keyword evidence="6 10" id="KW-0489">Methyltransferase</keyword>
<evidence type="ECO:0000256" key="2">
    <source>
        <dbReference type="ARBA" id="ARBA00004496"/>
    </source>
</evidence>
<dbReference type="GO" id="GO:0005634">
    <property type="term" value="C:nucleus"/>
    <property type="evidence" value="ECO:0007669"/>
    <property type="project" value="UniProtKB-SubCell"/>
</dbReference>
<dbReference type="PANTHER" id="PTHR13539">
    <property type="entry name" value="CALMODULIN-LYSINE N-METHYLTRANSFERASE"/>
    <property type="match status" value="1"/>
</dbReference>